<comment type="function">
    <text evidence="7">Binds as a heterodimer with protein bS6 to the central domain of the 16S rRNA, where it helps stabilize the platform of the 30S subunit.</text>
</comment>
<dbReference type="InterPro" id="IPR036870">
    <property type="entry name" value="Ribosomal_bS18_sf"/>
</dbReference>
<dbReference type="PANTHER" id="PTHR13479:SF62">
    <property type="entry name" value="SMALL RIBOSOMAL SUBUNIT PROTEIN BS18A"/>
    <property type="match status" value="1"/>
</dbReference>
<dbReference type="HAMAP" id="MF_00270">
    <property type="entry name" value="Ribosomal_bS18"/>
    <property type="match status" value="1"/>
</dbReference>
<comment type="subunit">
    <text evidence="7">Part of the 30S ribosomal subunit. Forms a tight heterodimer with protein bS6.</text>
</comment>
<evidence type="ECO:0000256" key="8">
    <source>
        <dbReference type="RuleBase" id="RU003910"/>
    </source>
</evidence>
<comment type="similarity">
    <text evidence="1 7 8">Belongs to the bacterial ribosomal protein bS18 family.</text>
</comment>
<keyword evidence="10" id="KW-1185">Reference proteome</keyword>
<dbReference type="GO" id="GO:0003735">
    <property type="term" value="F:structural constituent of ribosome"/>
    <property type="evidence" value="ECO:0007669"/>
    <property type="project" value="InterPro"/>
</dbReference>
<dbReference type="PANTHER" id="PTHR13479">
    <property type="entry name" value="30S RIBOSOMAL PROTEIN S18"/>
    <property type="match status" value="1"/>
</dbReference>
<dbReference type="GO" id="GO:0070181">
    <property type="term" value="F:small ribosomal subunit rRNA binding"/>
    <property type="evidence" value="ECO:0007669"/>
    <property type="project" value="TreeGrafter"/>
</dbReference>
<evidence type="ECO:0000256" key="4">
    <source>
        <dbReference type="ARBA" id="ARBA00022980"/>
    </source>
</evidence>
<dbReference type="GO" id="GO:0022627">
    <property type="term" value="C:cytosolic small ribosomal subunit"/>
    <property type="evidence" value="ECO:0007669"/>
    <property type="project" value="TreeGrafter"/>
</dbReference>
<evidence type="ECO:0000313" key="10">
    <source>
        <dbReference type="Proteomes" id="UP000077143"/>
    </source>
</evidence>
<dbReference type="RefSeq" id="WP_057169210.1">
    <property type="nucleotide sequence ID" value="NZ_CP015596.1"/>
</dbReference>
<dbReference type="Gene3D" id="4.10.640.10">
    <property type="entry name" value="Ribosomal protein S18"/>
    <property type="match status" value="1"/>
</dbReference>
<gene>
    <name evidence="7" type="primary">rpsR</name>
    <name evidence="9" type="ORF">A7U43_02990</name>
</gene>
<dbReference type="PROSITE" id="PS00057">
    <property type="entry name" value="RIBOSOMAL_S18"/>
    <property type="match status" value="1"/>
</dbReference>
<dbReference type="Proteomes" id="UP000077143">
    <property type="component" value="Chromosome"/>
</dbReference>
<dbReference type="EMBL" id="CP015596">
    <property type="protein sequence ID" value="ANE78443.1"/>
    <property type="molecule type" value="Genomic_DNA"/>
</dbReference>
<name>A0A172UGY1_9MYCO</name>
<dbReference type="NCBIfam" id="TIGR00165">
    <property type="entry name" value="S18"/>
    <property type="match status" value="1"/>
</dbReference>
<dbReference type="OrthoDB" id="9812008at2"/>
<dbReference type="GO" id="GO:0006412">
    <property type="term" value="P:translation"/>
    <property type="evidence" value="ECO:0007669"/>
    <property type="project" value="UniProtKB-UniRule"/>
</dbReference>
<evidence type="ECO:0000256" key="7">
    <source>
        <dbReference type="HAMAP-Rule" id="MF_00270"/>
    </source>
</evidence>
<dbReference type="AlphaFoldDB" id="A0A172UGY1"/>
<evidence type="ECO:0000256" key="1">
    <source>
        <dbReference type="ARBA" id="ARBA00005589"/>
    </source>
</evidence>
<organism evidence="9 10">
    <name type="scientific">Mycobacterium adipatum</name>
    <dbReference type="NCBI Taxonomy" id="1682113"/>
    <lineage>
        <taxon>Bacteria</taxon>
        <taxon>Bacillati</taxon>
        <taxon>Actinomycetota</taxon>
        <taxon>Actinomycetes</taxon>
        <taxon>Mycobacteriales</taxon>
        <taxon>Mycobacteriaceae</taxon>
        <taxon>Mycobacterium</taxon>
    </lineage>
</organism>
<dbReference type="STRING" id="1682113.A7U43_02990"/>
<protein>
    <recommendedName>
        <fullName evidence="6 7">Small ribosomal subunit protein bS18</fullName>
    </recommendedName>
</protein>
<evidence type="ECO:0000256" key="2">
    <source>
        <dbReference type="ARBA" id="ARBA00022730"/>
    </source>
</evidence>
<reference evidence="9 10" key="1">
    <citation type="submission" date="2016-05" db="EMBL/GenBank/DDBJ databases">
        <title>Complete genome sequence of a phthalic acid esters degrading Mycobacterium sp. YC-RL4.</title>
        <authorList>
            <person name="Ren L."/>
            <person name="Fan S."/>
            <person name="Ruth N."/>
            <person name="Jia Y."/>
            <person name="Wang J."/>
            <person name="Qiao C."/>
        </authorList>
    </citation>
    <scope>NUCLEOTIDE SEQUENCE [LARGE SCALE GENOMIC DNA]</scope>
    <source>
        <strain evidence="9 10">YC-RL4</strain>
    </source>
</reference>
<dbReference type="PRINTS" id="PR00974">
    <property type="entry name" value="RIBOSOMALS18"/>
</dbReference>
<keyword evidence="2 7" id="KW-0699">rRNA-binding</keyword>
<accession>A0A172UGY1</accession>
<evidence type="ECO:0000256" key="6">
    <source>
        <dbReference type="ARBA" id="ARBA00035141"/>
    </source>
</evidence>
<evidence type="ECO:0000256" key="3">
    <source>
        <dbReference type="ARBA" id="ARBA00022884"/>
    </source>
</evidence>
<sequence>MAKTNKRRPAPEKPVKTRKCVFCSKKGKNQIIDYKDTGLLRTYISERGKIRARRVTGNCVQHQRDVAVAVKNAREVALLPFGSSTR</sequence>
<evidence type="ECO:0000313" key="9">
    <source>
        <dbReference type="EMBL" id="ANE78443.1"/>
    </source>
</evidence>
<dbReference type="SUPFAM" id="SSF46911">
    <property type="entry name" value="Ribosomal protein S18"/>
    <property type="match status" value="1"/>
</dbReference>
<dbReference type="InterPro" id="IPR018275">
    <property type="entry name" value="Ribosomal_bS18_CS"/>
</dbReference>
<keyword evidence="4 7" id="KW-0689">Ribosomal protein</keyword>
<dbReference type="KEGG" id="madi:A7U43_02990"/>
<evidence type="ECO:0000256" key="5">
    <source>
        <dbReference type="ARBA" id="ARBA00023274"/>
    </source>
</evidence>
<keyword evidence="3 7" id="KW-0694">RNA-binding</keyword>
<dbReference type="InterPro" id="IPR001648">
    <property type="entry name" value="Ribosomal_bS18"/>
</dbReference>
<proteinExistence type="inferred from homology"/>
<dbReference type="FunFam" id="4.10.640.10:FF:000004">
    <property type="entry name" value="30S ribosomal protein S18"/>
    <property type="match status" value="1"/>
</dbReference>
<keyword evidence="5 7" id="KW-0687">Ribonucleoprotein</keyword>
<dbReference type="Pfam" id="PF01084">
    <property type="entry name" value="Ribosomal_S18"/>
    <property type="match status" value="1"/>
</dbReference>